<gene>
    <name evidence="1" type="ORF">VKT23_002485</name>
</gene>
<evidence type="ECO:0000313" key="1">
    <source>
        <dbReference type="EMBL" id="KAK7471069.1"/>
    </source>
</evidence>
<organism evidence="1 2">
    <name type="scientific">Marasmiellus scandens</name>
    <dbReference type="NCBI Taxonomy" id="2682957"/>
    <lineage>
        <taxon>Eukaryota</taxon>
        <taxon>Fungi</taxon>
        <taxon>Dikarya</taxon>
        <taxon>Basidiomycota</taxon>
        <taxon>Agaricomycotina</taxon>
        <taxon>Agaricomycetes</taxon>
        <taxon>Agaricomycetidae</taxon>
        <taxon>Agaricales</taxon>
        <taxon>Marasmiineae</taxon>
        <taxon>Omphalotaceae</taxon>
        <taxon>Marasmiellus</taxon>
    </lineage>
</organism>
<sequence>MLWQTGNMLGGLFAWQHGLIHADETLTEAVLEKSVMENLDREKRDGAAVVLTMRSLTDDDELLPFIEAIPDCFYDFSQNQVREKNVNRFQVLFSSDEPELNIWSRITQLVSKCGYWTGNFQTRSSQACVRAIWAVSQVYISAGHREKYFDLYLQFIRSMPSLLQIVATTSSGVDLCSALAALGIQWMHLDEGFDKQDLVFETFRVISSYIDTALQVSDANLNMIIRALALHWSTPFVKKTISQIGESKAWHILQIFIFDRYLRTMQISHVFLDSEKFENICDAIYPRSQAPLEAENDYLSMIVDYSDYLLGFKQHVNETGVLNDSTDVFVRQYLKIFLSTSKPLCSDDGVRREWRQFVLLYVYRRYEDTSSDVIWGKFGKKDLARIGQCIQIDQTQEPDSVEQSSICLKVTFILMRTFGSRHIYGDRFFPRLFAVLHNSPLTLTYKMCEGYQILKTLLHLQVCIQLVPPRYVSYETLPQECSEQIRAGLVQDYLLPHFLCLNSDSFGDTLTIAIISRYIDELSGGSSIASYCVGILTRIGYWSRELHIHEKIQVAFAESVAKLVQAALSGLLDTEFVESTLLDVMTFFPYQSWTWITSQQSAKILLDAISWYGKPEDVQISERYSELQETEEEANQELREHCRKLLSTAKDADVLGSG</sequence>
<dbReference type="EMBL" id="JBANRG010000002">
    <property type="protein sequence ID" value="KAK7471069.1"/>
    <property type="molecule type" value="Genomic_DNA"/>
</dbReference>
<reference evidence="1 2" key="1">
    <citation type="submission" date="2024-01" db="EMBL/GenBank/DDBJ databases">
        <title>A draft genome for the cacao thread blight pathogen Marasmiellus scandens.</title>
        <authorList>
            <person name="Baruah I.K."/>
            <person name="Leung J."/>
            <person name="Bukari Y."/>
            <person name="Amoako-Attah I."/>
            <person name="Meinhardt L.W."/>
            <person name="Bailey B.A."/>
            <person name="Cohen S.P."/>
        </authorList>
    </citation>
    <scope>NUCLEOTIDE SEQUENCE [LARGE SCALE GENOMIC DNA]</scope>
    <source>
        <strain evidence="1 2">GH-19</strain>
    </source>
</reference>
<dbReference type="Proteomes" id="UP001498398">
    <property type="component" value="Unassembled WGS sequence"/>
</dbReference>
<accession>A0ABR1K2D2</accession>
<keyword evidence="2" id="KW-1185">Reference proteome</keyword>
<protein>
    <submittedName>
        <fullName evidence="1">Uncharacterized protein</fullName>
    </submittedName>
</protein>
<comment type="caution">
    <text evidence="1">The sequence shown here is derived from an EMBL/GenBank/DDBJ whole genome shotgun (WGS) entry which is preliminary data.</text>
</comment>
<name>A0ABR1K2D2_9AGAR</name>
<evidence type="ECO:0000313" key="2">
    <source>
        <dbReference type="Proteomes" id="UP001498398"/>
    </source>
</evidence>
<proteinExistence type="predicted"/>